<evidence type="ECO:0000256" key="2">
    <source>
        <dbReference type="ARBA" id="ARBA00022771"/>
    </source>
</evidence>
<comment type="caution">
    <text evidence="7">The sequence shown here is derived from an EMBL/GenBank/DDBJ whole genome shotgun (WGS) entry which is preliminary data.</text>
</comment>
<feature type="region of interest" description="Disordered" evidence="5">
    <location>
        <begin position="534"/>
        <end position="562"/>
    </location>
</feature>
<proteinExistence type="predicted"/>
<dbReference type="Pfam" id="PF00628">
    <property type="entry name" value="PHD"/>
    <property type="match status" value="1"/>
</dbReference>
<feature type="region of interest" description="Disordered" evidence="5">
    <location>
        <begin position="1"/>
        <end position="78"/>
    </location>
</feature>
<keyword evidence="2 4" id="KW-0863">Zinc-finger</keyword>
<protein>
    <recommendedName>
        <fullName evidence="6">PHD-type domain-containing protein</fullName>
    </recommendedName>
</protein>
<dbReference type="Proteomes" id="UP001310890">
    <property type="component" value="Unassembled WGS sequence"/>
</dbReference>
<feature type="region of interest" description="Disordered" evidence="5">
    <location>
        <begin position="320"/>
        <end position="500"/>
    </location>
</feature>
<dbReference type="InterPro" id="IPR011011">
    <property type="entry name" value="Znf_FYVE_PHD"/>
</dbReference>
<feature type="compositionally biased region" description="Basic and acidic residues" evidence="5">
    <location>
        <begin position="487"/>
        <end position="497"/>
    </location>
</feature>
<dbReference type="CDD" id="cd15489">
    <property type="entry name" value="PHD_SF"/>
    <property type="match status" value="1"/>
</dbReference>
<dbReference type="InterPro" id="IPR019786">
    <property type="entry name" value="Zinc_finger_PHD-type_CS"/>
</dbReference>
<evidence type="ECO:0000256" key="4">
    <source>
        <dbReference type="PROSITE-ProRule" id="PRU00146"/>
    </source>
</evidence>
<feature type="compositionally biased region" description="Polar residues" evidence="5">
    <location>
        <begin position="474"/>
        <end position="485"/>
    </location>
</feature>
<organism evidence="7 8">
    <name type="scientific">Meristemomyces frigidus</name>
    <dbReference type="NCBI Taxonomy" id="1508187"/>
    <lineage>
        <taxon>Eukaryota</taxon>
        <taxon>Fungi</taxon>
        <taxon>Dikarya</taxon>
        <taxon>Ascomycota</taxon>
        <taxon>Pezizomycotina</taxon>
        <taxon>Dothideomycetes</taxon>
        <taxon>Dothideomycetidae</taxon>
        <taxon>Mycosphaerellales</taxon>
        <taxon>Teratosphaeriaceae</taxon>
        <taxon>Meristemomyces</taxon>
    </lineage>
</organism>
<accession>A0AAN7TPT7</accession>
<dbReference type="SMART" id="SM00249">
    <property type="entry name" value="PHD"/>
    <property type="match status" value="1"/>
</dbReference>
<feature type="compositionally biased region" description="Polar residues" evidence="5">
    <location>
        <begin position="546"/>
        <end position="562"/>
    </location>
</feature>
<dbReference type="PROSITE" id="PS50016">
    <property type="entry name" value="ZF_PHD_2"/>
    <property type="match status" value="1"/>
</dbReference>
<sequence length="700" mass="75924">MDFEQQFPGNGDWNFPSPHATPSHAFASNNAFQTPKTATFPSHFQDAFTTPQMPSYPTPQQLQHSSMTPVQRPQSSSETLRSNFYAIQTSGVQAVPMLQHISYAPQATRPGSGIAYQPSPIQPVMQQHMIASSQQMQTPPPTRGTPGRKVLQPATIAFGTPSTIASRRFATPQHELQAQAPPQGPYAPMQYPQLQFSPDLYQFNNLGPASAPVMPQTQLFWEQTRSPMSGMPPPAPLDDPFAPIMQQSVTWSTASPAMSQGPIMSFETPAMASFPVRLPHHRAASATSPPAAFVNNAMPVAASAASLDPSLIYSSPVRPISRSASRTSRLRPEKLPTKRKDSAQKDSASPTESGTAMTGPSLRRSNTLGNPRPGTAQSAMSISDSLSRSDSMHHITRTASPLKRAGRTPLRAITEHKPTQRPSVILTVDENGIARTETRRADPSPTKSIRERYPGLFDSDTSDDDDNESDTSEQQPPSRSTSFNFARNEERRAKAARLDPPVENLEGLSIPRSSSALSVKGVTPSRAAVAAAAQLRRKGSLRRTSRQTAGKRNNGMTSSTGSLIDSCPMDMSMESNNPEYTSTGADFQAVPLTWPPSGSLLRPRDAALDAHNRRWSMMSFDQHLPPPPPHSGQTRATAPPTLIRCVCSRTEDDGSQLLQCSSCTQWLHTACVGLDSFRVPSPPLKGFVCFLCVKPAAGFR</sequence>
<keyword evidence="1" id="KW-0479">Metal-binding</keyword>
<evidence type="ECO:0000313" key="7">
    <source>
        <dbReference type="EMBL" id="KAK5116435.1"/>
    </source>
</evidence>
<name>A0AAN7TPT7_9PEZI</name>
<feature type="compositionally biased region" description="Acidic residues" evidence="5">
    <location>
        <begin position="460"/>
        <end position="471"/>
    </location>
</feature>
<dbReference type="Gene3D" id="3.30.40.10">
    <property type="entry name" value="Zinc/RING finger domain, C3HC4 (zinc finger)"/>
    <property type="match status" value="1"/>
</dbReference>
<dbReference type="InterPro" id="IPR019787">
    <property type="entry name" value="Znf_PHD-finger"/>
</dbReference>
<feature type="compositionally biased region" description="Basic and acidic residues" evidence="5">
    <location>
        <begin position="330"/>
        <end position="344"/>
    </location>
</feature>
<feature type="compositionally biased region" description="Low complexity" evidence="5">
    <location>
        <begin position="378"/>
        <end position="389"/>
    </location>
</feature>
<feature type="compositionally biased region" description="Basic and acidic residues" evidence="5">
    <location>
        <begin position="436"/>
        <end position="453"/>
    </location>
</feature>
<dbReference type="InterPro" id="IPR001965">
    <property type="entry name" value="Znf_PHD"/>
</dbReference>
<evidence type="ECO:0000256" key="5">
    <source>
        <dbReference type="SAM" id="MobiDB-lite"/>
    </source>
</evidence>
<feature type="compositionally biased region" description="Polar residues" evidence="5">
    <location>
        <begin position="345"/>
        <end position="369"/>
    </location>
</feature>
<evidence type="ECO:0000256" key="1">
    <source>
        <dbReference type="ARBA" id="ARBA00022723"/>
    </source>
</evidence>
<dbReference type="InterPro" id="IPR013083">
    <property type="entry name" value="Znf_RING/FYVE/PHD"/>
</dbReference>
<feature type="compositionally biased region" description="Basic residues" evidence="5">
    <location>
        <begin position="535"/>
        <end position="545"/>
    </location>
</feature>
<dbReference type="GO" id="GO:0008270">
    <property type="term" value="F:zinc ion binding"/>
    <property type="evidence" value="ECO:0007669"/>
    <property type="project" value="UniProtKB-KW"/>
</dbReference>
<dbReference type="SUPFAM" id="SSF57903">
    <property type="entry name" value="FYVE/PHD zinc finger"/>
    <property type="match status" value="1"/>
</dbReference>
<dbReference type="PROSITE" id="PS01359">
    <property type="entry name" value="ZF_PHD_1"/>
    <property type="match status" value="1"/>
</dbReference>
<feature type="compositionally biased region" description="Polar residues" evidence="5">
    <location>
        <begin position="26"/>
        <end position="78"/>
    </location>
</feature>
<keyword evidence="3" id="KW-0862">Zinc</keyword>
<feature type="domain" description="PHD-type" evidence="6">
    <location>
        <begin position="642"/>
        <end position="695"/>
    </location>
</feature>
<evidence type="ECO:0000313" key="8">
    <source>
        <dbReference type="Proteomes" id="UP001310890"/>
    </source>
</evidence>
<evidence type="ECO:0000256" key="3">
    <source>
        <dbReference type="ARBA" id="ARBA00022833"/>
    </source>
</evidence>
<dbReference type="EMBL" id="JAVRRL010000008">
    <property type="protein sequence ID" value="KAK5116435.1"/>
    <property type="molecule type" value="Genomic_DNA"/>
</dbReference>
<gene>
    <name evidence="7" type="ORF">LTR62_007982</name>
</gene>
<evidence type="ECO:0000259" key="6">
    <source>
        <dbReference type="PROSITE" id="PS50016"/>
    </source>
</evidence>
<reference evidence="7" key="1">
    <citation type="submission" date="2023-08" db="EMBL/GenBank/DDBJ databases">
        <title>Black Yeasts Isolated from many extreme environments.</title>
        <authorList>
            <person name="Coleine C."/>
            <person name="Stajich J.E."/>
            <person name="Selbmann L."/>
        </authorList>
    </citation>
    <scope>NUCLEOTIDE SEQUENCE</scope>
    <source>
        <strain evidence="7">CCFEE 5401</strain>
    </source>
</reference>
<dbReference type="AlphaFoldDB" id="A0AAN7TPT7"/>